<feature type="chain" id="PRO_5005186122" description="DUF2059 domain-containing protein" evidence="1">
    <location>
        <begin position="23"/>
        <end position="272"/>
    </location>
</feature>
<evidence type="ECO:0000313" key="3">
    <source>
        <dbReference type="Proteomes" id="UP000037643"/>
    </source>
</evidence>
<evidence type="ECO:0008006" key="4">
    <source>
        <dbReference type="Google" id="ProtNLM"/>
    </source>
</evidence>
<dbReference type="STRING" id="543877.AM2010_2108"/>
<accession>A0A0G3XCS6</accession>
<dbReference type="KEGG" id="amx:AM2010_2108"/>
<dbReference type="RefSeq" id="WP_058350951.1">
    <property type="nucleotide sequence ID" value="NZ_CP011805.1"/>
</dbReference>
<gene>
    <name evidence="2" type="ORF">AM2010_2108</name>
</gene>
<dbReference type="Proteomes" id="UP000037643">
    <property type="component" value="Chromosome"/>
</dbReference>
<name>A0A0G3XCS6_9SPHN</name>
<sequence precursor="true">MKMKNWCFAAALVSVPLSPLVAQDTQSPAESMEDVEALAGNLADMFPTEALTPAQEARLPQAEAVVARIFPEGTYARLMDETMEPMMNAIMGSMKQVPLAQLRAIGGMDQSDLAEMGDARLGDIIAILDPAYEERSAVFSQIMVEMVGDLVEGIEPSYRAGLARAYAVRFERSDLVELDRFFQTPVGGRYAAESMLIFADPQVMSAMNEVMPAVLEMMPDMMENFQERSEQLPQPRELSDLDDSELDRLSALLGVAPEDLRAAADAENEGHE</sequence>
<dbReference type="EMBL" id="CP011805">
    <property type="protein sequence ID" value="AKM08168.1"/>
    <property type="molecule type" value="Genomic_DNA"/>
</dbReference>
<reference evidence="2 3" key="1">
    <citation type="submission" date="2015-06" db="EMBL/GenBank/DDBJ databases">
        <authorList>
            <person name="Kim K.M."/>
        </authorList>
    </citation>
    <scope>NUCLEOTIDE SEQUENCE [LARGE SCALE GENOMIC DNA]</scope>
    <source>
        <strain evidence="2 3">KCTC 22370</strain>
    </source>
</reference>
<organism evidence="2 3">
    <name type="scientific">Pelagerythrobacter marensis</name>
    <dbReference type="NCBI Taxonomy" id="543877"/>
    <lineage>
        <taxon>Bacteria</taxon>
        <taxon>Pseudomonadati</taxon>
        <taxon>Pseudomonadota</taxon>
        <taxon>Alphaproteobacteria</taxon>
        <taxon>Sphingomonadales</taxon>
        <taxon>Erythrobacteraceae</taxon>
        <taxon>Pelagerythrobacter</taxon>
    </lineage>
</organism>
<protein>
    <recommendedName>
        <fullName evidence="4">DUF2059 domain-containing protein</fullName>
    </recommendedName>
</protein>
<keyword evidence="3" id="KW-1185">Reference proteome</keyword>
<proteinExistence type="predicted"/>
<evidence type="ECO:0000313" key="2">
    <source>
        <dbReference type="EMBL" id="AKM08168.1"/>
    </source>
</evidence>
<keyword evidence="1" id="KW-0732">Signal</keyword>
<dbReference type="AlphaFoldDB" id="A0A0G3XCS6"/>
<feature type="signal peptide" evidence="1">
    <location>
        <begin position="1"/>
        <end position="22"/>
    </location>
</feature>
<dbReference type="OrthoDB" id="7409988at2"/>
<evidence type="ECO:0000256" key="1">
    <source>
        <dbReference type="SAM" id="SignalP"/>
    </source>
</evidence>
<dbReference type="PATRIC" id="fig|543877.4.peg.2140"/>